<gene>
    <name evidence="2" type="ORF">B0T21DRAFT_415556</name>
</gene>
<accession>A0AA40AEG0</accession>
<feature type="compositionally biased region" description="Basic and acidic residues" evidence="1">
    <location>
        <begin position="100"/>
        <end position="111"/>
    </location>
</feature>
<name>A0AA40AEG0_9PEZI</name>
<feature type="region of interest" description="Disordered" evidence="1">
    <location>
        <begin position="88"/>
        <end position="111"/>
    </location>
</feature>
<organism evidence="2 3">
    <name type="scientific">Apiosordaria backusii</name>
    <dbReference type="NCBI Taxonomy" id="314023"/>
    <lineage>
        <taxon>Eukaryota</taxon>
        <taxon>Fungi</taxon>
        <taxon>Dikarya</taxon>
        <taxon>Ascomycota</taxon>
        <taxon>Pezizomycotina</taxon>
        <taxon>Sordariomycetes</taxon>
        <taxon>Sordariomycetidae</taxon>
        <taxon>Sordariales</taxon>
        <taxon>Lasiosphaeriaceae</taxon>
        <taxon>Apiosordaria</taxon>
    </lineage>
</organism>
<feature type="compositionally biased region" description="Low complexity" evidence="1">
    <location>
        <begin position="331"/>
        <end position="352"/>
    </location>
</feature>
<evidence type="ECO:0000313" key="2">
    <source>
        <dbReference type="EMBL" id="KAK0714315.1"/>
    </source>
</evidence>
<proteinExistence type="predicted"/>
<keyword evidence="3" id="KW-1185">Reference proteome</keyword>
<sequence length="485" mass="53165">MCRLPSGQSVRDMLGKSIPLDVTVTRIQPFPSLGPQRTYRIDLSDNTTLHLVLPPFSMWRPLRSEQAIVSTEATAVDWLQQVFSRYSSSSSTSSSRSSRRGSEETSKQRNEDSEILLRLLPALVQHGQDTTTALRELFAFYEPRQGTALALLDPKLPDDPHSSERQQVDLELGTFYRRLLTQPGLVSPTGRFGPLAAVIPLLQPSQPQRTQPGAGGLFGTGGAGTWSVAFHSMLEGVLRDGEDMAVVLGYSTIRRHFRRLGYLLDDVTVPKLVVVDAAQDSNLLVERIPESGGGGIRIAGLQSWSNCIFGDPLFATVFSDPPDLPPPPPSLSFLRGFNSTSSSPSSSSPSTATATAVTSDYISTLNPQIIESLPSAPVRLLFYQIYHILTRVVAEFYRPRPDSTTRELEARRKLNMVLTKLAEVPDDFLCPPADSHYASFPATPNSSTGTSTKSLNKREHGVARPSGEMSPAKRLRELELPIPKK</sequence>
<feature type="compositionally biased region" description="Polar residues" evidence="1">
    <location>
        <begin position="442"/>
        <end position="454"/>
    </location>
</feature>
<dbReference type="Proteomes" id="UP001172159">
    <property type="component" value="Unassembled WGS sequence"/>
</dbReference>
<protein>
    <submittedName>
        <fullName evidence="2">Uncharacterized protein</fullName>
    </submittedName>
</protein>
<reference evidence="2" key="1">
    <citation type="submission" date="2023-06" db="EMBL/GenBank/DDBJ databases">
        <title>Genome-scale phylogeny and comparative genomics of the fungal order Sordariales.</title>
        <authorList>
            <consortium name="Lawrence Berkeley National Laboratory"/>
            <person name="Hensen N."/>
            <person name="Bonometti L."/>
            <person name="Westerberg I."/>
            <person name="Brannstrom I.O."/>
            <person name="Guillou S."/>
            <person name="Cros-Aarteil S."/>
            <person name="Calhoun S."/>
            <person name="Haridas S."/>
            <person name="Kuo A."/>
            <person name="Mondo S."/>
            <person name="Pangilinan J."/>
            <person name="Riley R."/>
            <person name="Labutti K."/>
            <person name="Andreopoulos B."/>
            <person name="Lipzen A."/>
            <person name="Chen C."/>
            <person name="Yanf M."/>
            <person name="Daum C."/>
            <person name="Ng V."/>
            <person name="Clum A."/>
            <person name="Steindorff A."/>
            <person name="Ohm R."/>
            <person name="Martin F."/>
            <person name="Silar P."/>
            <person name="Natvig D."/>
            <person name="Lalanne C."/>
            <person name="Gautier V."/>
            <person name="Ament-Velasquez S.L."/>
            <person name="Kruys A."/>
            <person name="Hutchinson M.I."/>
            <person name="Powell A.J."/>
            <person name="Barry K."/>
            <person name="Miller A.N."/>
            <person name="Grigoriev I.V."/>
            <person name="Debuchy R."/>
            <person name="Gladieux P."/>
            <person name="Thoren M.H."/>
            <person name="Johannesson H."/>
        </authorList>
    </citation>
    <scope>NUCLEOTIDE SEQUENCE</scope>
    <source>
        <strain evidence="2">CBS 540.89</strain>
    </source>
</reference>
<comment type="caution">
    <text evidence="2">The sequence shown here is derived from an EMBL/GenBank/DDBJ whole genome shotgun (WGS) entry which is preliminary data.</text>
</comment>
<evidence type="ECO:0000313" key="3">
    <source>
        <dbReference type="Proteomes" id="UP001172159"/>
    </source>
</evidence>
<evidence type="ECO:0000256" key="1">
    <source>
        <dbReference type="SAM" id="MobiDB-lite"/>
    </source>
</evidence>
<feature type="region of interest" description="Disordered" evidence="1">
    <location>
        <begin position="329"/>
        <end position="352"/>
    </location>
</feature>
<feature type="region of interest" description="Disordered" evidence="1">
    <location>
        <begin position="439"/>
        <end position="485"/>
    </location>
</feature>
<dbReference type="EMBL" id="JAUKTV010000015">
    <property type="protein sequence ID" value="KAK0714315.1"/>
    <property type="molecule type" value="Genomic_DNA"/>
</dbReference>
<dbReference type="AlphaFoldDB" id="A0AA40AEG0"/>